<organism evidence="1 2">
    <name type="scientific">Massarina eburnea CBS 473.64</name>
    <dbReference type="NCBI Taxonomy" id="1395130"/>
    <lineage>
        <taxon>Eukaryota</taxon>
        <taxon>Fungi</taxon>
        <taxon>Dikarya</taxon>
        <taxon>Ascomycota</taxon>
        <taxon>Pezizomycotina</taxon>
        <taxon>Dothideomycetes</taxon>
        <taxon>Pleosporomycetidae</taxon>
        <taxon>Pleosporales</taxon>
        <taxon>Massarineae</taxon>
        <taxon>Massarinaceae</taxon>
        <taxon>Massarina</taxon>
    </lineage>
</organism>
<dbReference type="Proteomes" id="UP000799753">
    <property type="component" value="Unassembled WGS sequence"/>
</dbReference>
<keyword evidence="2" id="KW-1185">Reference proteome</keyword>
<name>A0A6A6S345_9PLEO</name>
<evidence type="ECO:0000313" key="2">
    <source>
        <dbReference type="Proteomes" id="UP000799753"/>
    </source>
</evidence>
<proteinExistence type="predicted"/>
<dbReference type="AlphaFoldDB" id="A0A6A6S345"/>
<dbReference type="EMBL" id="MU006784">
    <property type="protein sequence ID" value="KAF2640674.1"/>
    <property type="molecule type" value="Genomic_DNA"/>
</dbReference>
<gene>
    <name evidence="1" type="ORF">P280DRAFT_323832</name>
</gene>
<protein>
    <submittedName>
        <fullName evidence="1">Uncharacterized protein</fullName>
    </submittedName>
</protein>
<sequence length="181" mass="20480">MTEDVRQGLVDSRFKGSKLSHEGQKLFRGDTPVAEGLLQRSRWPTWCCGVLTADRMLRLYDGSSMHESMHEFTHNRNLSGSLEPPGCIWLSRAGSDEGLPFEWVQMNGPTRVATYERIVQLYMAQLREAQQGLHTMQKSTSLSITASCRTKIHYIEGRPDVSRCRWGQLVMQAFGSGEVLC</sequence>
<accession>A0A6A6S345</accession>
<reference evidence="1" key="1">
    <citation type="journal article" date="2020" name="Stud. Mycol.">
        <title>101 Dothideomycetes genomes: a test case for predicting lifestyles and emergence of pathogens.</title>
        <authorList>
            <person name="Haridas S."/>
            <person name="Albert R."/>
            <person name="Binder M."/>
            <person name="Bloem J."/>
            <person name="Labutti K."/>
            <person name="Salamov A."/>
            <person name="Andreopoulos B."/>
            <person name="Baker S."/>
            <person name="Barry K."/>
            <person name="Bills G."/>
            <person name="Bluhm B."/>
            <person name="Cannon C."/>
            <person name="Castanera R."/>
            <person name="Culley D."/>
            <person name="Daum C."/>
            <person name="Ezra D."/>
            <person name="Gonzalez J."/>
            <person name="Henrissat B."/>
            <person name="Kuo A."/>
            <person name="Liang C."/>
            <person name="Lipzen A."/>
            <person name="Lutzoni F."/>
            <person name="Magnuson J."/>
            <person name="Mondo S."/>
            <person name="Nolan M."/>
            <person name="Ohm R."/>
            <person name="Pangilinan J."/>
            <person name="Park H.-J."/>
            <person name="Ramirez L."/>
            <person name="Alfaro M."/>
            <person name="Sun H."/>
            <person name="Tritt A."/>
            <person name="Yoshinaga Y."/>
            <person name="Zwiers L.-H."/>
            <person name="Turgeon B."/>
            <person name="Goodwin S."/>
            <person name="Spatafora J."/>
            <person name="Crous P."/>
            <person name="Grigoriev I."/>
        </authorList>
    </citation>
    <scope>NUCLEOTIDE SEQUENCE</scope>
    <source>
        <strain evidence="1">CBS 473.64</strain>
    </source>
</reference>
<evidence type="ECO:0000313" key="1">
    <source>
        <dbReference type="EMBL" id="KAF2640674.1"/>
    </source>
</evidence>